<dbReference type="InterPro" id="IPR050237">
    <property type="entry name" value="ATP-dep_AMP-bd_enzyme"/>
</dbReference>
<dbReference type="InterPro" id="IPR000873">
    <property type="entry name" value="AMP-dep_synth/lig_dom"/>
</dbReference>
<reference evidence="3 4" key="1">
    <citation type="submission" date="2021-03" db="EMBL/GenBank/DDBJ databases">
        <title>Sequencing the genomes of 1000 actinobacteria strains.</title>
        <authorList>
            <person name="Klenk H.-P."/>
        </authorList>
    </citation>
    <scope>NUCLEOTIDE SEQUENCE [LARGE SCALE GENOMIC DNA]</scope>
    <source>
        <strain evidence="3 4">DSM 12936</strain>
    </source>
</reference>
<dbReference type="PANTHER" id="PTHR43767:SF1">
    <property type="entry name" value="NONRIBOSOMAL PEPTIDE SYNTHASE PES1 (EUROFUNG)-RELATED"/>
    <property type="match status" value="1"/>
</dbReference>
<dbReference type="Gene3D" id="3.40.50.12780">
    <property type="entry name" value="N-terminal domain of ligase-like"/>
    <property type="match status" value="1"/>
</dbReference>
<evidence type="ECO:0000313" key="3">
    <source>
        <dbReference type="EMBL" id="MBP2416689.1"/>
    </source>
</evidence>
<feature type="domain" description="AMP-dependent synthetase/ligase" evidence="1">
    <location>
        <begin position="57"/>
        <end position="220"/>
    </location>
</feature>
<dbReference type="Pfam" id="PF13193">
    <property type="entry name" value="AMP-binding_C"/>
    <property type="match status" value="1"/>
</dbReference>
<organism evidence="3 4">
    <name type="scientific">Microlunatus capsulatus</name>
    <dbReference type="NCBI Taxonomy" id="99117"/>
    <lineage>
        <taxon>Bacteria</taxon>
        <taxon>Bacillati</taxon>
        <taxon>Actinomycetota</taxon>
        <taxon>Actinomycetes</taxon>
        <taxon>Propionibacteriales</taxon>
        <taxon>Propionibacteriaceae</taxon>
        <taxon>Microlunatus</taxon>
    </lineage>
</organism>
<feature type="domain" description="AMP-binding enzyme C-terminal" evidence="2">
    <location>
        <begin position="309"/>
        <end position="372"/>
    </location>
</feature>
<dbReference type="EC" id="6.2.1.26" evidence="3"/>
<name>A0ABS4Z6S4_9ACTN</name>
<dbReference type="GO" id="GO:0008756">
    <property type="term" value="F:o-succinylbenzoate-CoA ligase activity"/>
    <property type="evidence" value="ECO:0007669"/>
    <property type="project" value="UniProtKB-EC"/>
</dbReference>
<proteinExistence type="predicted"/>
<gene>
    <name evidence="3" type="ORF">JOF54_001611</name>
</gene>
<dbReference type="RefSeq" id="WP_307803959.1">
    <property type="nucleotide sequence ID" value="NZ_JAGIOB010000001.1"/>
</dbReference>
<dbReference type="EMBL" id="JAGIOB010000001">
    <property type="protein sequence ID" value="MBP2416689.1"/>
    <property type="molecule type" value="Genomic_DNA"/>
</dbReference>
<dbReference type="PANTHER" id="PTHR43767">
    <property type="entry name" value="LONG-CHAIN-FATTY-ACID--COA LIGASE"/>
    <property type="match status" value="1"/>
</dbReference>
<accession>A0ABS4Z6S4</accession>
<keyword evidence="4" id="KW-1185">Reference proteome</keyword>
<comment type="caution">
    <text evidence="3">The sequence shown here is derived from an EMBL/GenBank/DDBJ whole genome shotgun (WGS) entry which is preliminary data.</text>
</comment>
<evidence type="ECO:0000313" key="4">
    <source>
        <dbReference type="Proteomes" id="UP000758168"/>
    </source>
</evidence>
<dbReference type="Gene3D" id="3.30.300.30">
    <property type="match status" value="1"/>
</dbReference>
<sequence>MQHEGSAPPGRPDAGLRLVDAADLPAALAEALAGGPAVAPLPPAPLERQQALAMLTPDEPLEPGTAVVVSTSGSTGRPKGVLLSADAVAASVRATHERLGGPGDWVLALPAHYVAGLMVLARAALGGTRALRAAPDLADLPAVASATEGRRYLSLVPTQLARALPQPPLARALAAFDAVLVGGGPLPPALAAAAAAAGIRVVTTYGMSETCGGCVYDGVPLDGVDVALADDGRVALGGAVLFSGYRGRPDLSAEALVDGRLRTADRARWEDGRLVVLGRVDDVVVSGGVNVDLAEVERRLRTWPGLAGDDVAVVGVPDPEWGTAVVAVVERAGWSDADTAAVRAHLRAGLPAYATPRRVLGRDRLPRTSSGKIDRLRLVAGLSTPGAPGTPTTGDA</sequence>
<protein>
    <submittedName>
        <fullName evidence="3">O-succinylbenzoic acid--CoA ligase</fullName>
        <ecNumber evidence="3">6.2.1.26</ecNumber>
    </submittedName>
</protein>
<dbReference type="InterPro" id="IPR045851">
    <property type="entry name" value="AMP-bd_C_sf"/>
</dbReference>
<dbReference type="InterPro" id="IPR025110">
    <property type="entry name" value="AMP-bd_C"/>
</dbReference>
<dbReference type="Pfam" id="PF00501">
    <property type="entry name" value="AMP-binding"/>
    <property type="match status" value="1"/>
</dbReference>
<dbReference type="SUPFAM" id="SSF56801">
    <property type="entry name" value="Acetyl-CoA synthetase-like"/>
    <property type="match status" value="1"/>
</dbReference>
<dbReference type="InterPro" id="IPR042099">
    <property type="entry name" value="ANL_N_sf"/>
</dbReference>
<evidence type="ECO:0000259" key="2">
    <source>
        <dbReference type="Pfam" id="PF13193"/>
    </source>
</evidence>
<keyword evidence="3" id="KW-0436">Ligase</keyword>
<dbReference type="Proteomes" id="UP000758168">
    <property type="component" value="Unassembled WGS sequence"/>
</dbReference>
<evidence type="ECO:0000259" key="1">
    <source>
        <dbReference type="Pfam" id="PF00501"/>
    </source>
</evidence>